<dbReference type="RefSeq" id="WP_063499893.1">
    <property type="nucleotide sequence ID" value="NZ_CP014579.1"/>
</dbReference>
<reference evidence="1 2" key="1">
    <citation type="journal article" date="2016" name="Gene">
        <title>PacBio SMRT assembly of a complex multi-replicon genome reveals chlorocatechol degradative operon in a region of genome plasticity.</title>
        <authorList>
            <person name="Ricker N."/>
            <person name="Shen S.Y."/>
            <person name="Goordial J."/>
            <person name="Jin S."/>
            <person name="Fulthorpe R.R."/>
        </authorList>
    </citation>
    <scope>NUCLEOTIDE SEQUENCE [LARGE SCALE GENOMIC DNA]</scope>
    <source>
        <strain evidence="1 2">OLGA172</strain>
    </source>
</reference>
<keyword evidence="2" id="KW-1185">Reference proteome</keyword>
<evidence type="ECO:0000313" key="1">
    <source>
        <dbReference type="EMBL" id="ANB76680.1"/>
    </source>
</evidence>
<proteinExistence type="predicted"/>
<evidence type="ECO:0000313" key="2">
    <source>
        <dbReference type="Proteomes" id="UP000076852"/>
    </source>
</evidence>
<accession>A0A160FTY9</accession>
<name>A0A160FTY9_9BURK</name>
<dbReference type="EMBL" id="CP014579">
    <property type="protein sequence ID" value="ANB76680.1"/>
    <property type="molecule type" value="Genomic_DNA"/>
</dbReference>
<sequence>MSLSYLDAARRHVGFHFRPHFRLQFRLQFRRSAAAALVAAGALAALTGCSVTFPTPTPPAANAALINGGNDGLLIPLHVERADEDHARLGLPVQLDGKPVYMALDTGTQGTRVLKSVLPGSSYASAGGVTSLSFANGVEILGAAVKVPFSLAGTTPTPIATQAVDVVRCLPNARKCVGMDGYTGEFGWAFSGIVGVGAAQPDDSCCTQPLRALPGNIGQRYLVHSNFAKPYMVLSPSNAITKDYTMVPMTVSKDGTAQWPRGCVNVGDKMTFCAPLVFATGSTGMIRIEMDKAPNWTGDGDVGNVLDQGNYATAIGTGSWVHRYEKAQVTIVKAKPDASRIVVGLMAMQNIDVLFDFPRGQLGLHAAQESERFAP</sequence>
<dbReference type="Proteomes" id="UP000076852">
    <property type="component" value="Chromosome 2"/>
</dbReference>
<gene>
    <name evidence="1" type="ORF">AYM40_31385</name>
</gene>
<evidence type="ECO:0008006" key="3">
    <source>
        <dbReference type="Google" id="ProtNLM"/>
    </source>
</evidence>
<dbReference type="OrthoDB" id="9061054at2"/>
<dbReference type="KEGG" id="buz:AYM40_31385"/>
<dbReference type="AlphaFoldDB" id="A0A160FTY9"/>
<protein>
    <recommendedName>
        <fullName evidence="3">Peptidase A2 domain-containing protein</fullName>
    </recommendedName>
</protein>
<dbReference type="SUPFAM" id="SSF50630">
    <property type="entry name" value="Acid proteases"/>
    <property type="match status" value="1"/>
</dbReference>
<organism evidence="1 2">
    <name type="scientific">Paraburkholderia phytofirmans OLGA172</name>
    <dbReference type="NCBI Taxonomy" id="1417228"/>
    <lineage>
        <taxon>Bacteria</taxon>
        <taxon>Pseudomonadati</taxon>
        <taxon>Pseudomonadota</taxon>
        <taxon>Betaproteobacteria</taxon>
        <taxon>Burkholderiales</taxon>
        <taxon>Burkholderiaceae</taxon>
        <taxon>Paraburkholderia</taxon>
    </lineage>
</organism>
<dbReference type="InterPro" id="IPR021109">
    <property type="entry name" value="Peptidase_aspartic_dom_sf"/>
</dbReference>